<keyword evidence="6" id="KW-0560">Oxidoreductase</keyword>
<proteinExistence type="predicted"/>
<keyword evidence="4" id="KW-0378">Hydrolase</keyword>
<dbReference type="GO" id="GO:0004488">
    <property type="term" value="F:methylenetetrahydrofolate dehydrogenase (NADP+) activity"/>
    <property type="evidence" value="ECO:0007669"/>
    <property type="project" value="InterPro"/>
</dbReference>
<dbReference type="PANTHER" id="PTHR48099">
    <property type="entry name" value="C-1-TETRAHYDROFOLATE SYNTHASE, CYTOPLASMIC-RELATED"/>
    <property type="match status" value="1"/>
</dbReference>
<dbReference type="STRING" id="930990.A0A067M309"/>
<dbReference type="Pfam" id="PF00763">
    <property type="entry name" value="THF_DHG_CYH"/>
    <property type="match status" value="1"/>
</dbReference>
<organism evidence="10 11">
    <name type="scientific">Botryobasidium botryosum (strain FD-172 SS1)</name>
    <dbReference type="NCBI Taxonomy" id="930990"/>
    <lineage>
        <taxon>Eukaryota</taxon>
        <taxon>Fungi</taxon>
        <taxon>Dikarya</taxon>
        <taxon>Basidiomycota</taxon>
        <taxon>Agaricomycotina</taxon>
        <taxon>Agaricomycetes</taxon>
        <taxon>Cantharellales</taxon>
        <taxon>Botryobasidiaceae</taxon>
        <taxon>Botryobasidium</taxon>
    </lineage>
</organism>
<dbReference type="InterPro" id="IPR046346">
    <property type="entry name" value="Aminoacid_DH-like_N_sf"/>
</dbReference>
<evidence type="ECO:0000313" key="11">
    <source>
        <dbReference type="Proteomes" id="UP000027195"/>
    </source>
</evidence>
<dbReference type="Gene3D" id="3.40.50.10860">
    <property type="entry name" value="Leucine Dehydrogenase, chain A, domain 1"/>
    <property type="match status" value="1"/>
</dbReference>
<feature type="domain" description="Tetrahydrofolate dehydrogenase/cyclohydrolase catalytic" evidence="8">
    <location>
        <begin position="6"/>
        <end position="117"/>
    </location>
</feature>
<keyword evidence="7" id="KW-0511">Multifunctional enzyme</keyword>
<dbReference type="FunFam" id="3.40.50.10860:FF:000005">
    <property type="entry name" value="C-1-tetrahydrofolate synthase, cytoplasmic, putative"/>
    <property type="match status" value="1"/>
</dbReference>
<name>A0A067M309_BOTB1</name>
<dbReference type="PANTHER" id="PTHR48099:SF5">
    <property type="entry name" value="C-1-TETRAHYDROFOLATE SYNTHASE, CYTOPLASMIC"/>
    <property type="match status" value="1"/>
</dbReference>
<dbReference type="InterPro" id="IPR020631">
    <property type="entry name" value="THF_DH/CycHdrlase_NAD-bd_dom"/>
</dbReference>
<dbReference type="SUPFAM" id="SSF51735">
    <property type="entry name" value="NAD(P)-binding Rossmann-fold domains"/>
    <property type="match status" value="1"/>
</dbReference>
<dbReference type="InterPro" id="IPR000672">
    <property type="entry name" value="THF_DH/CycHdrlase"/>
</dbReference>
<gene>
    <name evidence="10" type="ORF">BOTBODRAFT_122055</name>
</gene>
<dbReference type="InterPro" id="IPR020630">
    <property type="entry name" value="THF_DH/CycHdrlase_cat_dom"/>
</dbReference>
<feature type="non-terminal residue" evidence="10">
    <location>
        <position position="192"/>
    </location>
</feature>
<evidence type="ECO:0000256" key="6">
    <source>
        <dbReference type="ARBA" id="ARBA00023002"/>
    </source>
</evidence>
<keyword evidence="11" id="KW-1185">Reference proteome</keyword>
<reference evidence="11" key="1">
    <citation type="journal article" date="2014" name="Proc. Natl. Acad. Sci. U.S.A.">
        <title>Extensive sampling of basidiomycete genomes demonstrates inadequacy of the white-rot/brown-rot paradigm for wood decay fungi.</title>
        <authorList>
            <person name="Riley R."/>
            <person name="Salamov A.A."/>
            <person name="Brown D.W."/>
            <person name="Nagy L.G."/>
            <person name="Floudas D."/>
            <person name="Held B.W."/>
            <person name="Levasseur A."/>
            <person name="Lombard V."/>
            <person name="Morin E."/>
            <person name="Otillar R."/>
            <person name="Lindquist E.A."/>
            <person name="Sun H."/>
            <person name="LaButti K.M."/>
            <person name="Schmutz J."/>
            <person name="Jabbour D."/>
            <person name="Luo H."/>
            <person name="Baker S.E."/>
            <person name="Pisabarro A.G."/>
            <person name="Walton J.D."/>
            <person name="Blanchette R.A."/>
            <person name="Henrissat B."/>
            <person name="Martin F."/>
            <person name="Cullen D."/>
            <person name="Hibbett D.S."/>
            <person name="Grigoriev I.V."/>
        </authorList>
    </citation>
    <scope>NUCLEOTIDE SEQUENCE [LARGE SCALE GENOMIC DNA]</scope>
    <source>
        <strain evidence="11">FD-172 SS1</strain>
    </source>
</reference>
<dbReference type="PRINTS" id="PR00085">
    <property type="entry name" value="THFDHDRGNASE"/>
</dbReference>
<evidence type="ECO:0000256" key="7">
    <source>
        <dbReference type="ARBA" id="ARBA00023268"/>
    </source>
</evidence>
<evidence type="ECO:0000256" key="4">
    <source>
        <dbReference type="ARBA" id="ARBA00022801"/>
    </source>
</evidence>
<sequence length="192" mass="19945">MSALKMDGKVIAERIRKEIAGKVAKLSSPIGLGTILVGSDPGSVAYVDGKHKDCAQVGIKSIKVNLPDSVSTADVVAAVNKLNQDPNCTGFIVQLPLPSGIDVQEVLSAIDPKKDADGLTPTNLGNLVLSFNEIIPCTPKAIVALLSEYKIKLSGSKVLIIGRGLTVGRPLSILLSQKAINATITLAHSATS</sequence>
<evidence type="ECO:0000256" key="3">
    <source>
        <dbReference type="ARBA" id="ARBA00022563"/>
    </source>
</evidence>
<keyword evidence="3" id="KW-0554">One-carbon metabolism</keyword>
<keyword evidence="5" id="KW-0521">NADP</keyword>
<dbReference type="AlphaFoldDB" id="A0A067M309"/>
<dbReference type="Proteomes" id="UP000027195">
    <property type="component" value="Unassembled WGS sequence"/>
</dbReference>
<dbReference type="SUPFAM" id="SSF53223">
    <property type="entry name" value="Aminoacid dehydrogenase-like, N-terminal domain"/>
    <property type="match status" value="1"/>
</dbReference>
<dbReference type="PROSITE" id="PS00766">
    <property type="entry name" value="THF_DHG_CYH_1"/>
    <property type="match status" value="1"/>
</dbReference>
<dbReference type="HOGENOM" id="CLU_034045_3_0_1"/>
<evidence type="ECO:0000313" key="10">
    <source>
        <dbReference type="EMBL" id="KDQ05956.1"/>
    </source>
</evidence>
<evidence type="ECO:0000256" key="2">
    <source>
        <dbReference type="ARBA" id="ARBA00011738"/>
    </source>
</evidence>
<protein>
    <submittedName>
        <fullName evidence="10">Uncharacterized protein</fullName>
    </submittedName>
</protein>
<accession>A0A067M309</accession>
<dbReference type="GO" id="GO:0005829">
    <property type="term" value="C:cytosol"/>
    <property type="evidence" value="ECO:0007669"/>
    <property type="project" value="TreeGrafter"/>
</dbReference>
<dbReference type="GO" id="GO:0004477">
    <property type="term" value="F:methenyltetrahydrofolate cyclohydrolase activity"/>
    <property type="evidence" value="ECO:0007669"/>
    <property type="project" value="TreeGrafter"/>
</dbReference>
<evidence type="ECO:0000259" key="9">
    <source>
        <dbReference type="Pfam" id="PF02882"/>
    </source>
</evidence>
<evidence type="ECO:0000256" key="1">
    <source>
        <dbReference type="ARBA" id="ARBA00004777"/>
    </source>
</evidence>
<dbReference type="InterPro" id="IPR036291">
    <property type="entry name" value="NAD(P)-bd_dom_sf"/>
</dbReference>
<dbReference type="GO" id="GO:0035999">
    <property type="term" value="P:tetrahydrofolate interconversion"/>
    <property type="evidence" value="ECO:0007669"/>
    <property type="project" value="TreeGrafter"/>
</dbReference>
<evidence type="ECO:0000256" key="5">
    <source>
        <dbReference type="ARBA" id="ARBA00022857"/>
    </source>
</evidence>
<evidence type="ECO:0000259" key="8">
    <source>
        <dbReference type="Pfam" id="PF00763"/>
    </source>
</evidence>
<dbReference type="Pfam" id="PF02882">
    <property type="entry name" value="THF_DHG_CYH_C"/>
    <property type="match status" value="1"/>
</dbReference>
<dbReference type="InParanoid" id="A0A067M309"/>
<comment type="subunit">
    <text evidence="2">Homodimer.</text>
</comment>
<dbReference type="InterPro" id="IPR020867">
    <property type="entry name" value="THF_DH/CycHdrlase_CS"/>
</dbReference>
<dbReference type="OrthoDB" id="5126881at2759"/>
<dbReference type="EMBL" id="KL198168">
    <property type="protein sequence ID" value="KDQ05956.1"/>
    <property type="molecule type" value="Genomic_DNA"/>
</dbReference>
<dbReference type="Gene3D" id="3.40.50.720">
    <property type="entry name" value="NAD(P)-binding Rossmann-like Domain"/>
    <property type="match status" value="1"/>
</dbReference>
<comment type="pathway">
    <text evidence="1">One-carbon metabolism; tetrahydrofolate interconversion.</text>
</comment>
<feature type="domain" description="Tetrahydrofolate dehydrogenase/cyclohydrolase NAD(P)-binding" evidence="9">
    <location>
        <begin position="136"/>
        <end position="191"/>
    </location>
</feature>